<keyword evidence="9 13" id="KW-0560">Oxidoreductase</keyword>
<accession>A0A8J5R677</accession>
<dbReference type="GO" id="GO:0020037">
    <property type="term" value="F:heme binding"/>
    <property type="evidence" value="ECO:0007669"/>
    <property type="project" value="InterPro"/>
</dbReference>
<dbReference type="CDD" id="cd11056">
    <property type="entry name" value="CYP6-like"/>
    <property type="match status" value="1"/>
</dbReference>
<feature type="transmembrane region" description="Helical" evidence="14">
    <location>
        <begin position="74"/>
        <end position="93"/>
    </location>
</feature>
<sequence>MEFGITELLIIIIIGILFAVLYGSTITHNHWKNLGVPGPKPTPLIGNMGPLIFGQRSFVDTCNQMYMKWKKEPYFGIFNAHLPVLLVIDMNLIRQILIKDFHNFSSRGVVMNDYDPLSHNLFNIYGHKWKVLRRKITPVFTTGKIKHMIESMTECAGRFENYLFNQVSKNNVLECSSLVGKFTIDATIAFAFGVNISSIYEDNNQFEVIGKQLFKPTIWNLMKQIMSVAAPGLYKFFGLRILPEEQSDFFINFIKQTMELRERENVVRDDIIDMLIDLKKNQKDFDFELTDSFLASQAFVIFVAGYEGPLATISFALYELAVAPKIQDKVRTEIFEVLKKHNGQLSYEAINEMEYLKMVIYETLRKNPPGPLMVRKAAQDYKLPESNVILPAGTLILVPAFSIHHDEEHFPNSEFFDPERFKIDKKPSVAYIPFSDGPRSCIGVKIAIYLSAVGLISVLKHFRVSPSKFLEIPYTIEKSAFLLSASGGINLKFEPIIDEN</sequence>
<dbReference type="PANTHER" id="PTHR24292">
    <property type="entry name" value="CYTOCHROME P450"/>
    <property type="match status" value="1"/>
</dbReference>
<evidence type="ECO:0000256" key="12">
    <source>
        <dbReference type="ARBA" id="ARBA00023136"/>
    </source>
</evidence>
<keyword evidence="14" id="KW-0812">Transmembrane</keyword>
<evidence type="ECO:0000256" key="7">
    <source>
        <dbReference type="ARBA" id="ARBA00022824"/>
    </source>
</evidence>
<comment type="similarity">
    <text evidence="4 13">Belongs to the cytochrome P450 family.</text>
</comment>
<evidence type="ECO:0000256" key="8">
    <source>
        <dbReference type="ARBA" id="ARBA00022848"/>
    </source>
</evidence>
<evidence type="ECO:0000256" key="4">
    <source>
        <dbReference type="ARBA" id="ARBA00010617"/>
    </source>
</evidence>
<keyword evidence="11 13" id="KW-0503">Monooxygenase</keyword>
<comment type="cofactor">
    <cofactor evidence="1">
        <name>heme</name>
        <dbReference type="ChEBI" id="CHEBI:30413"/>
    </cofactor>
</comment>
<dbReference type="OrthoDB" id="2789670at2759"/>
<dbReference type="InterPro" id="IPR050476">
    <property type="entry name" value="Insect_CytP450_Detox"/>
</dbReference>
<dbReference type="GO" id="GO:0005506">
    <property type="term" value="F:iron ion binding"/>
    <property type="evidence" value="ECO:0007669"/>
    <property type="project" value="InterPro"/>
</dbReference>
<gene>
    <name evidence="15" type="ORF">G9C98_002566</name>
</gene>
<evidence type="ECO:0000256" key="5">
    <source>
        <dbReference type="ARBA" id="ARBA00022617"/>
    </source>
</evidence>
<evidence type="ECO:0000256" key="11">
    <source>
        <dbReference type="ARBA" id="ARBA00023033"/>
    </source>
</evidence>
<dbReference type="GO" id="GO:0005789">
    <property type="term" value="C:endoplasmic reticulum membrane"/>
    <property type="evidence" value="ECO:0007669"/>
    <property type="project" value="UniProtKB-SubCell"/>
</dbReference>
<keyword evidence="12 14" id="KW-0472">Membrane</keyword>
<dbReference type="GO" id="GO:0016705">
    <property type="term" value="F:oxidoreductase activity, acting on paired donors, with incorporation or reduction of molecular oxygen"/>
    <property type="evidence" value="ECO:0007669"/>
    <property type="project" value="InterPro"/>
</dbReference>
<protein>
    <recommendedName>
        <fullName evidence="17">Cytochrome P450</fullName>
    </recommendedName>
</protein>
<evidence type="ECO:0000256" key="2">
    <source>
        <dbReference type="ARBA" id="ARBA00004174"/>
    </source>
</evidence>
<dbReference type="InterPro" id="IPR001128">
    <property type="entry name" value="Cyt_P450"/>
</dbReference>
<evidence type="ECO:0000256" key="6">
    <source>
        <dbReference type="ARBA" id="ARBA00022723"/>
    </source>
</evidence>
<proteinExistence type="inferred from homology"/>
<organism evidence="15 16">
    <name type="scientific">Cotesia typhae</name>
    <dbReference type="NCBI Taxonomy" id="2053667"/>
    <lineage>
        <taxon>Eukaryota</taxon>
        <taxon>Metazoa</taxon>
        <taxon>Ecdysozoa</taxon>
        <taxon>Arthropoda</taxon>
        <taxon>Hexapoda</taxon>
        <taxon>Insecta</taxon>
        <taxon>Pterygota</taxon>
        <taxon>Neoptera</taxon>
        <taxon>Endopterygota</taxon>
        <taxon>Hymenoptera</taxon>
        <taxon>Apocrita</taxon>
        <taxon>Ichneumonoidea</taxon>
        <taxon>Braconidae</taxon>
        <taxon>Microgastrinae</taxon>
        <taxon>Cotesia</taxon>
    </lineage>
</organism>
<name>A0A8J5R677_9HYME</name>
<comment type="subcellular location">
    <subcellularLocation>
        <location evidence="3">Endoplasmic reticulum membrane</location>
        <topology evidence="3">Peripheral membrane protein</topology>
    </subcellularLocation>
    <subcellularLocation>
        <location evidence="2">Microsome membrane</location>
        <topology evidence="2">Peripheral membrane protein</topology>
    </subcellularLocation>
</comment>
<keyword evidence="8" id="KW-0492">Microsome</keyword>
<dbReference type="PANTHER" id="PTHR24292:SF54">
    <property type="entry name" value="CYP9F3-RELATED"/>
    <property type="match status" value="1"/>
</dbReference>
<evidence type="ECO:0008006" key="17">
    <source>
        <dbReference type="Google" id="ProtNLM"/>
    </source>
</evidence>
<dbReference type="PROSITE" id="PS00086">
    <property type="entry name" value="CYTOCHROME_P450"/>
    <property type="match status" value="1"/>
</dbReference>
<keyword evidence="16" id="KW-1185">Reference proteome</keyword>
<reference evidence="15" key="2">
    <citation type="submission" date="2021-04" db="EMBL/GenBank/DDBJ databases">
        <title>Genome-wide patterns of bracovirus chromosomal integration into multiple host tissues during parasitism.</title>
        <authorList>
            <person name="Chebbi M.A.C."/>
        </authorList>
    </citation>
    <scope>NUCLEOTIDE SEQUENCE</scope>
    <source>
        <tissue evidence="15">Whole body</tissue>
    </source>
</reference>
<dbReference type="InterPro" id="IPR017972">
    <property type="entry name" value="Cyt_P450_CS"/>
</dbReference>
<evidence type="ECO:0000256" key="10">
    <source>
        <dbReference type="ARBA" id="ARBA00023004"/>
    </source>
</evidence>
<keyword evidence="5 13" id="KW-0349">Heme</keyword>
<dbReference type="EMBL" id="JAAOIC020000020">
    <property type="protein sequence ID" value="KAG8040570.1"/>
    <property type="molecule type" value="Genomic_DNA"/>
</dbReference>
<evidence type="ECO:0000256" key="14">
    <source>
        <dbReference type="SAM" id="Phobius"/>
    </source>
</evidence>
<evidence type="ECO:0000313" key="15">
    <source>
        <dbReference type="EMBL" id="KAG8040570.1"/>
    </source>
</evidence>
<evidence type="ECO:0000256" key="1">
    <source>
        <dbReference type="ARBA" id="ARBA00001971"/>
    </source>
</evidence>
<evidence type="ECO:0000256" key="13">
    <source>
        <dbReference type="RuleBase" id="RU000461"/>
    </source>
</evidence>
<dbReference type="Proteomes" id="UP000729913">
    <property type="component" value="Unassembled WGS sequence"/>
</dbReference>
<dbReference type="FunFam" id="1.10.630.10:FF:000042">
    <property type="entry name" value="Cytochrome P450"/>
    <property type="match status" value="1"/>
</dbReference>
<keyword evidence="6 13" id="KW-0479">Metal-binding</keyword>
<evidence type="ECO:0000256" key="3">
    <source>
        <dbReference type="ARBA" id="ARBA00004406"/>
    </source>
</evidence>
<feature type="transmembrane region" description="Helical" evidence="14">
    <location>
        <begin position="6"/>
        <end position="24"/>
    </location>
</feature>
<dbReference type="GO" id="GO:0004497">
    <property type="term" value="F:monooxygenase activity"/>
    <property type="evidence" value="ECO:0007669"/>
    <property type="project" value="UniProtKB-KW"/>
</dbReference>
<evidence type="ECO:0000256" key="9">
    <source>
        <dbReference type="ARBA" id="ARBA00023002"/>
    </source>
</evidence>
<dbReference type="AlphaFoldDB" id="A0A8J5R677"/>
<keyword evidence="14" id="KW-1133">Transmembrane helix</keyword>
<comment type="caution">
    <text evidence="15">The sequence shown here is derived from an EMBL/GenBank/DDBJ whole genome shotgun (WGS) entry which is preliminary data.</text>
</comment>
<reference evidence="15" key="1">
    <citation type="submission" date="2020-03" db="EMBL/GenBank/DDBJ databases">
        <authorList>
            <person name="Chebbi M.A."/>
            <person name="Drezen J.M."/>
        </authorList>
    </citation>
    <scope>NUCLEOTIDE SEQUENCE</scope>
    <source>
        <tissue evidence="15">Whole body</tissue>
    </source>
</reference>
<evidence type="ECO:0000313" key="16">
    <source>
        <dbReference type="Proteomes" id="UP000729913"/>
    </source>
</evidence>
<keyword evidence="7" id="KW-0256">Endoplasmic reticulum</keyword>
<keyword evidence="10 13" id="KW-0408">Iron</keyword>
<dbReference type="Pfam" id="PF00067">
    <property type="entry name" value="p450"/>
    <property type="match status" value="1"/>
</dbReference>